<dbReference type="Pfam" id="PF00302">
    <property type="entry name" value="CAT"/>
    <property type="match status" value="1"/>
</dbReference>
<dbReference type="PANTHER" id="PTHR38474:SF1">
    <property type="entry name" value="SLR0299 PROTEIN"/>
    <property type="match status" value="1"/>
</dbReference>
<dbReference type="Proteomes" id="UP000662888">
    <property type="component" value="Chromosome"/>
</dbReference>
<organism evidence="1 2">
    <name type="scientific">Massilia antarctica</name>
    <dbReference type="NCBI Taxonomy" id="2765360"/>
    <lineage>
        <taxon>Bacteria</taxon>
        <taxon>Pseudomonadati</taxon>
        <taxon>Pseudomonadota</taxon>
        <taxon>Betaproteobacteria</taxon>
        <taxon>Burkholderiales</taxon>
        <taxon>Oxalobacteraceae</taxon>
        <taxon>Telluria group</taxon>
        <taxon>Massilia</taxon>
    </lineage>
</organism>
<dbReference type="EMBL" id="CP065053">
    <property type="protein sequence ID" value="QPI48001.1"/>
    <property type="molecule type" value="Genomic_DNA"/>
</dbReference>
<gene>
    <name evidence="1" type="ORF">IV454_20870</name>
</gene>
<name>A0AA49A6C4_9BURK</name>
<accession>A0AA49A6C4</accession>
<evidence type="ECO:0000313" key="1">
    <source>
        <dbReference type="EMBL" id="QPI48001.1"/>
    </source>
</evidence>
<sequence length="218" mass="24957">MKNFELRRDRYEVFRQFDNPLLNISLTLELPDFRPFCKQRELPPFHFFLYCVLSAVETVDNFMYRVYEGEVIKIDDFIGSFTVINEDNNLNFARFTRSADLREFIARSVRAGREAKASRALINTSADLTPRQARDNIYITCMPWLDMRAIEHPIFCHRSADIPSLAWGKFSAPAGESMTVPLSVQAHHGFVDGYHVHVLAQAIARRVAAVMAAHAGDD</sequence>
<proteinExistence type="predicted"/>
<reference evidence="1 2" key="1">
    <citation type="submission" date="2020-11" db="EMBL/GenBank/DDBJ databases">
        <authorList>
            <person name="Sun Q."/>
        </authorList>
    </citation>
    <scope>NUCLEOTIDE SEQUENCE [LARGE SCALE GENOMIC DNA]</scope>
    <source>
        <strain evidence="1 2">P8398</strain>
    </source>
</reference>
<dbReference type="SUPFAM" id="SSF52777">
    <property type="entry name" value="CoA-dependent acyltransferases"/>
    <property type="match status" value="1"/>
</dbReference>
<dbReference type="InterPro" id="IPR023213">
    <property type="entry name" value="CAT-like_dom_sf"/>
</dbReference>
<evidence type="ECO:0000313" key="2">
    <source>
        <dbReference type="Proteomes" id="UP000662888"/>
    </source>
</evidence>
<evidence type="ECO:0008006" key="3">
    <source>
        <dbReference type="Google" id="ProtNLM"/>
    </source>
</evidence>
<protein>
    <recommendedName>
        <fullName evidence="3">Chloramphenicol acetyltransferase</fullName>
    </recommendedName>
</protein>
<dbReference type="PANTHER" id="PTHR38474">
    <property type="entry name" value="SLR0299 PROTEIN"/>
    <property type="match status" value="1"/>
</dbReference>
<dbReference type="SMART" id="SM01059">
    <property type="entry name" value="CAT"/>
    <property type="match status" value="1"/>
</dbReference>
<dbReference type="RefSeq" id="WP_206087646.1">
    <property type="nucleotide sequence ID" value="NZ_CP065053.1"/>
</dbReference>
<keyword evidence="2" id="KW-1185">Reference proteome</keyword>
<dbReference type="Gene3D" id="3.30.559.10">
    <property type="entry name" value="Chloramphenicol acetyltransferase-like domain"/>
    <property type="match status" value="1"/>
</dbReference>
<dbReference type="InterPro" id="IPR001707">
    <property type="entry name" value="Cmp_AcTrfase"/>
</dbReference>